<comment type="similarity">
    <text evidence="1">Belongs to the UPF0167 family.</text>
</comment>
<evidence type="ECO:0000313" key="2">
    <source>
        <dbReference type="EMBL" id="GLF95310.1"/>
    </source>
</evidence>
<reference evidence="2 3" key="1">
    <citation type="submission" date="2022-10" db="EMBL/GenBank/DDBJ databases">
        <title>Draft genome sequence of Streptomyces sp. YSPA8.</title>
        <authorList>
            <person name="Moriuchi R."/>
            <person name="Dohra H."/>
            <person name="Yamamura H."/>
            <person name="Kodani S."/>
        </authorList>
    </citation>
    <scope>NUCLEOTIDE SEQUENCE [LARGE SCALE GENOMIC DNA]</scope>
    <source>
        <strain evidence="2 3">YSPA8</strain>
    </source>
</reference>
<dbReference type="RefSeq" id="WP_323447351.1">
    <property type="nucleotide sequence ID" value="NZ_BSBI01000004.1"/>
</dbReference>
<keyword evidence="3" id="KW-1185">Reference proteome</keyword>
<dbReference type="InterPro" id="IPR005363">
    <property type="entry name" value="UPF0167"/>
</dbReference>
<gene>
    <name evidence="2" type="ORF">SYYSPA8_13455</name>
</gene>
<comment type="caution">
    <text evidence="2">The sequence shown here is derived from an EMBL/GenBank/DDBJ whole genome shotgun (WGS) entry which is preliminary data.</text>
</comment>
<organism evidence="2 3">
    <name type="scientific">Streptomyces yaizuensis</name>
    <dbReference type="NCBI Taxonomy" id="2989713"/>
    <lineage>
        <taxon>Bacteria</taxon>
        <taxon>Bacillati</taxon>
        <taxon>Actinomycetota</taxon>
        <taxon>Actinomycetes</taxon>
        <taxon>Kitasatosporales</taxon>
        <taxon>Streptomycetaceae</taxon>
        <taxon>Streptomyces</taxon>
    </lineage>
</organism>
<proteinExistence type="inferred from homology"/>
<protein>
    <submittedName>
        <fullName evidence="2">CbrC family protein</fullName>
    </submittedName>
</protein>
<accession>A0ABQ5NY62</accession>
<evidence type="ECO:0000313" key="3">
    <source>
        <dbReference type="Proteomes" id="UP001291653"/>
    </source>
</evidence>
<dbReference type="EMBL" id="BSBI01000004">
    <property type="protein sequence ID" value="GLF95310.1"/>
    <property type="molecule type" value="Genomic_DNA"/>
</dbReference>
<dbReference type="Proteomes" id="UP001291653">
    <property type="component" value="Unassembled WGS sequence"/>
</dbReference>
<name>A0ABQ5NY62_9ACTN</name>
<evidence type="ECO:0000256" key="1">
    <source>
        <dbReference type="ARBA" id="ARBA00008525"/>
    </source>
</evidence>
<sequence length="178" mass="19332">MPEPPVFPYHPDPVATGAVVPSDGVCACCGQARGHLYRGPVYAEADLGGRVCPWCIADGGVADRFDAHFTAGECLGEDVPQAVFERVDRRTPGFTGWQEPRWFFHCGDAAAYLGPAGSAELAGHPDALQVLRTEIGTWGWPDHQAEEYLRSLDPSGEPTAHLFRCLHCRTHLAYSDTP</sequence>
<dbReference type="Pfam" id="PF03691">
    <property type="entry name" value="UPF0167"/>
    <property type="match status" value="1"/>
</dbReference>